<dbReference type="AlphaFoldDB" id="A0A2A9CRD1"/>
<feature type="domain" description="ACT" evidence="1">
    <location>
        <begin position="71"/>
        <end position="133"/>
    </location>
</feature>
<organism evidence="2 3">
    <name type="scientific">Propionicimonas paludicola</name>
    <dbReference type="NCBI Taxonomy" id="185243"/>
    <lineage>
        <taxon>Bacteria</taxon>
        <taxon>Bacillati</taxon>
        <taxon>Actinomycetota</taxon>
        <taxon>Actinomycetes</taxon>
        <taxon>Propionibacteriales</taxon>
        <taxon>Nocardioidaceae</taxon>
        <taxon>Propionicimonas</taxon>
    </lineage>
</organism>
<protein>
    <recommendedName>
        <fullName evidence="1">ACT domain-containing protein</fullName>
    </recommendedName>
</protein>
<evidence type="ECO:0000313" key="3">
    <source>
        <dbReference type="Proteomes" id="UP000226079"/>
    </source>
</evidence>
<reference evidence="2 3" key="1">
    <citation type="submission" date="2017-10" db="EMBL/GenBank/DDBJ databases">
        <title>Sequencing the genomes of 1000 actinobacteria strains.</title>
        <authorList>
            <person name="Klenk H.-P."/>
        </authorList>
    </citation>
    <scope>NUCLEOTIDE SEQUENCE [LARGE SCALE GENOMIC DNA]</scope>
    <source>
        <strain evidence="2 3">DSM 15597</strain>
    </source>
</reference>
<accession>A0A2A9CRD1</accession>
<dbReference type="Gene3D" id="3.30.2130.10">
    <property type="entry name" value="VC0802-like"/>
    <property type="match status" value="1"/>
</dbReference>
<comment type="caution">
    <text evidence="2">The sequence shown here is derived from an EMBL/GenBank/DDBJ whole genome shotgun (WGS) entry which is preliminary data.</text>
</comment>
<dbReference type="Proteomes" id="UP000226079">
    <property type="component" value="Unassembled WGS sequence"/>
</dbReference>
<dbReference type="OrthoDB" id="9790662at2"/>
<dbReference type="PROSITE" id="PS51671">
    <property type="entry name" value="ACT"/>
    <property type="match status" value="1"/>
</dbReference>
<name>A0A2A9CRD1_9ACTN</name>
<proteinExistence type="predicted"/>
<evidence type="ECO:0000313" key="2">
    <source>
        <dbReference type="EMBL" id="PFG16200.1"/>
    </source>
</evidence>
<dbReference type="EMBL" id="PDJC01000001">
    <property type="protein sequence ID" value="PFG16200.1"/>
    <property type="molecule type" value="Genomic_DNA"/>
</dbReference>
<dbReference type="RefSeq" id="WP_098459761.1">
    <property type="nucleotide sequence ID" value="NZ_PDJC01000001.1"/>
</dbReference>
<dbReference type="InterPro" id="IPR045865">
    <property type="entry name" value="ACT-like_dom_sf"/>
</dbReference>
<dbReference type="InterPro" id="IPR002912">
    <property type="entry name" value="ACT_dom"/>
</dbReference>
<dbReference type="InterPro" id="IPR045739">
    <property type="entry name" value="ACT_dom_pair"/>
</dbReference>
<dbReference type="Pfam" id="PF19571">
    <property type="entry name" value="ACT_8"/>
    <property type="match status" value="1"/>
</dbReference>
<dbReference type="SUPFAM" id="SSF55021">
    <property type="entry name" value="ACT-like"/>
    <property type="match status" value="2"/>
</dbReference>
<keyword evidence="3" id="KW-1185">Reference proteome</keyword>
<dbReference type="PANTHER" id="PTHR40099:SF1">
    <property type="entry name" value="ACETOLACTATE SYNTHASE, SMALL SUBUNIT"/>
    <property type="match status" value="1"/>
</dbReference>
<dbReference type="PANTHER" id="PTHR40099">
    <property type="entry name" value="ACETOLACTATE SYNTHASE, SMALL SUBUNIT"/>
    <property type="match status" value="1"/>
</dbReference>
<sequence>MILRQVSVFLESEQGRLAPVVRHLADRGVNLRALMLAETDRFGIVRFIADDADAALAAVQELGVTARISEVFGVEVSDRPGGLADLLTLLDRARVSVEYLYAELAEIDGRALLVLKLTPPEVAQQVLAEAGLG</sequence>
<evidence type="ECO:0000259" key="1">
    <source>
        <dbReference type="PROSITE" id="PS51671"/>
    </source>
</evidence>
<gene>
    <name evidence="2" type="ORF">ATK74_0732</name>
</gene>